<evidence type="ECO:0000313" key="3">
    <source>
        <dbReference type="Proteomes" id="UP000198519"/>
    </source>
</evidence>
<evidence type="ECO:0000313" key="2">
    <source>
        <dbReference type="EMBL" id="SFM01988.1"/>
    </source>
</evidence>
<protein>
    <submittedName>
        <fullName evidence="2">Uncharacterized protein</fullName>
    </submittedName>
</protein>
<accession>A0A1I4MFE5</accession>
<reference evidence="3" key="1">
    <citation type="submission" date="2016-10" db="EMBL/GenBank/DDBJ databases">
        <authorList>
            <person name="Varghese N."/>
            <person name="Submissions S."/>
        </authorList>
    </citation>
    <scope>NUCLEOTIDE SEQUENCE [LARGE SCALE GENOMIC DNA]</scope>
    <source>
        <strain evidence="3">CGMCC 1.7061</strain>
    </source>
</reference>
<name>A0A1I4MFE5_9GAMM</name>
<keyword evidence="1" id="KW-0472">Membrane</keyword>
<dbReference type="Proteomes" id="UP000198519">
    <property type="component" value="Unassembled WGS sequence"/>
</dbReference>
<feature type="transmembrane region" description="Helical" evidence="1">
    <location>
        <begin position="110"/>
        <end position="131"/>
    </location>
</feature>
<dbReference type="RefSeq" id="WP_245749876.1">
    <property type="nucleotide sequence ID" value="NZ_FOUE01000001.1"/>
</dbReference>
<gene>
    <name evidence="2" type="ORF">SAMN04487963_1048</name>
</gene>
<sequence length="176" mass="18982">MKHERTLPPLPRPLKLGALATLALFLALFGINQALTTEAAPKGIVSLQLAAEAERTLAILASWGEDGLLWAQTSIWLDFLFIVTFVVTLLLLTNFLLADRPGVREQKIGLWIRGAFIGAGLSDISENVLLLNNLTDPTDAISIGASVCALVKFTCLILGAAGLLVIRAERRHPLHP</sequence>
<dbReference type="EMBL" id="FOUE01000001">
    <property type="protein sequence ID" value="SFM01988.1"/>
    <property type="molecule type" value="Genomic_DNA"/>
</dbReference>
<feature type="transmembrane region" description="Helical" evidence="1">
    <location>
        <begin position="143"/>
        <end position="166"/>
    </location>
</feature>
<feature type="transmembrane region" description="Helical" evidence="1">
    <location>
        <begin position="75"/>
        <end position="98"/>
    </location>
</feature>
<dbReference type="STRING" id="488535.SAMN04487963_1048"/>
<evidence type="ECO:0000256" key="1">
    <source>
        <dbReference type="SAM" id="Phobius"/>
    </source>
</evidence>
<keyword evidence="1" id="KW-1133">Transmembrane helix</keyword>
<keyword evidence="1" id="KW-0812">Transmembrane</keyword>
<dbReference type="AlphaFoldDB" id="A0A1I4MFE5"/>
<keyword evidence="3" id="KW-1185">Reference proteome</keyword>
<proteinExistence type="predicted"/>
<organism evidence="2 3">
    <name type="scientific">Marinobacter zhejiangensis</name>
    <dbReference type="NCBI Taxonomy" id="488535"/>
    <lineage>
        <taxon>Bacteria</taxon>
        <taxon>Pseudomonadati</taxon>
        <taxon>Pseudomonadota</taxon>
        <taxon>Gammaproteobacteria</taxon>
        <taxon>Pseudomonadales</taxon>
        <taxon>Marinobacteraceae</taxon>
        <taxon>Marinobacter</taxon>
    </lineage>
</organism>